<dbReference type="EMBL" id="CP031165">
    <property type="protein sequence ID" value="AXV05755.1"/>
    <property type="molecule type" value="Genomic_DNA"/>
</dbReference>
<dbReference type="GO" id="GO:0016301">
    <property type="term" value="F:kinase activity"/>
    <property type="evidence" value="ECO:0007669"/>
    <property type="project" value="UniProtKB-KW"/>
</dbReference>
<accession>A0A346XU58</accession>
<dbReference type="AlphaFoldDB" id="A0A346XU58"/>
<evidence type="ECO:0000313" key="3">
    <source>
        <dbReference type="Proteomes" id="UP000264006"/>
    </source>
</evidence>
<dbReference type="Pfam" id="PF13581">
    <property type="entry name" value="HATPase_c_2"/>
    <property type="match status" value="1"/>
</dbReference>
<dbReference type="KEGG" id="euz:DVS28_a1054"/>
<dbReference type="RefSeq" id="WP_216826404.1">
    <property type="nucleotide sequence ID" value="NZ_CP031165.1"/>
</dbReference>
<dbReference type="InterPro" id="IPR003594">
    <property type="entry name" value="HATPase_dom"/>
</dbReference>
<proteinExistence type="predicted"/>
<gene>
    <name evidence="2" type="ORF">DVS28_a1054</name>
</gene>
<feature type="domain" description="Histidine kinase/HSP90-like ATPase" evidence="1">
    <location>
        <begin position="6"/>
        <end position="111"/>
    </location>
</feature>
<dbReference type="Gene3D" id="3.30.565.10">
    <property type="entry name" value="Histidine kinase-like ATPase, C-terminal domain"/>
    <property type="match status" value="1"/>
</dbReference>
<dbReference type="InterPro" id="IPR036890">
    <property type="entry name" value="HATPase_C_sf"/>
</dbReference>
<keyword evidence="2" id="KW-0418">Kinase</keyword>
<name>A0A346XU58_9ACTN</name>
<keyword evidence="2" id="KW-0808">Transferase</keyword>
<keyword evidence="3" id="KW-1185">Reference proteome</keyword>
<protein>
    <submittedName>
        <fullName evidence="2">Serine-protein kinase RsbW</fullName>
    </submittedName>
</protein>
<dbReference type="Proteomes" id="UP000264006">
    <property type="component" value="Chromosome"/>
</dbReference>
<reference evidence="2 3" key="1">
    <citation type="submission" date="2018-09" db="EMBL/GenBank/DDBJ databases">
        <title>Complete genome sequence of Euzebya sp. DY32-46 isolated from seawater of Pacific Ocean.</title>
        <authorList>
            <person name="Xu L."/>
            <person name="Wu Y.-H."/>
            <person name="Xu X.-W."/>
        </authorList>
    </citation>
    <scope>NUCLEOTIDE SEQUENCE [LARGE SCALE GENOMIC DNA]</scope>
    <source>
        <strain evidence="2 3">DY32-46</strain>
    </source>
</reference>
<organism evidence="2 3">
    <name type="scientific">Euzebya pacifica</name>
    <dbReference type="NCBI Taxonomy" id="1608957"/>
    <lineage>
        <taxon>Bacteria</taxon>
        <taxon>Bacillati</taxon>
        <taxon>Actinomycetota</taxon>
        <taxon>Nitriliruptoria</taxon>
        <taxon>Euzebyales</taxon>
    </lineage>
</organism>
<sequence length="119" mass="12407">MISLTVPAEPSALAVIRATAGAIAARASLTLDQIDDVRMAVEEAGVVLLAAGVPISMTADPTSAPFRIEVSVQSVDGVEMGQDTLAWVILQGMTDHVDLQQSSGQTTVVMQFQQVATAR</sequence>
<evidence type="ECO:0000259" key="1">
    <source>
        <dbReference type="Pfam" id="PF13581"/>
    </source>
</evidence>
<evidence type="ECO:0000313" key="2">
    <source>
        <dbReference type="EMBL" id="AXV05755.1"/>
    </source>
</evidence>